<dbReference type="GO" id="GO:0016020">
    <property type="term" value="C:membrane"/>
    <property type="evidence" value="ECO:0007669"/>
    <property type="project" value="UniProtKB-SubCell"/>
</dbReference>
<name>W7CRD7_9LIST</name>
<dbReference type="Pfam" id="PF01061">
    <property type="entry name" value="ABC2_membrane"/>
    <property type="match status" value="1"/>
</dbReference>
<feature type="transmembrane region" description="Helical" evidence="5">
    <location>
        <begin position="58"/>
        <end position="80"/>
    </location>
</feature>
<evidence type="ECO:0000313" key="7">
    <source>
        <dbReference type="EMBL" id="EUJ42204.1"/>
    </source>
</evidence>
<gene>
    <name evidence="7" type="ORF">BCAMP_00355</name>
</gene>
<dbReference type="Proteomes" id="UP000019243">
    <property type="component" value="Unassembled WGS sequence"/>
</dbReference>
<dbReference type="OrthoDB" id="162334at2"/>
<dbReference type="PANTHER" id="PTHR43229">
    <property type="entry name" value="NODULATION PROTEIN J"/>
    <property type="match status" value="1"/>
</dbReference>
<dbReference type="EMBL" id="AODH01000001">
    <property type="protein sequence ID" value="EUJ42204.1"/>
    <property type="molecule type" value="Genomic_DNA"/>
</dbReference>
<proteinExistence type="predicted"/>
<dbReference type="PANTHER" id="PTHR43229:SF2">
    <property type="entry name" value="NODULATION PROTEIN J"/>
    <property type="match status" value="1"/>
</dbReference>
<feature type="transmembrane region" description="Helical" evidence="5">
    <location>
        <begin position="172"/>
        <end position="193"/>
    </location>
</feature>
<evidence type="ECO:0000256" key="4">
    <source>
        <dbReference type="ARBA" id="ARBA00023136"/>
    </source>
</evidence>
<sequence length="284" mass="30857">MTAILHRNLLLYFKNRTNVFFSLLGALIVFVLYVLFLRKNMLTTVVSIPNGAELLDRWLLGAILTVTALTTSFSALGQLIKDKTSHKLVDFSITDLRSYQLLSGYFLSAMVIATLMQVAVFVVCYGYFYLVNGMTIAGSEIGKLCGLMVLTALCASAISLVICLLIQTEATLRTVGSILGALAGFITGAYIPIGNVSGVAEWAIKANPLSYASSLFRHVLMDAKLAKLPSDEAVYLKTYLGVAYEWQGQLTTPMVELAVLIGVCVVFTGLVLLLSKKMTINLKT</sequence>
<feature type="transmembrane region" description="Helical" evidence="5">
    <location>
        <begin position="101"/>
        <end position="129"/>
    </location>
</feature>
<feature type="domain" description="ABC-2 type transporter transmembrane" evidence="6">
    <location>
        <begin position="3"/>
        <end position="220"/>
    </location>
</feature>
<dbReference type="InterPro" id="IPR051784">
    <property type="entry name" value="Nod_factor_ABC_transporter"/>
</dbReference>
<feature type="transmembrane region" description="Helical" evidence="5">
    <location>
        <begin position="254"/>
        <end position="274"/>
    </location>
</feature>
<evidence type="ECO:0000313" key="8">
    <source>
        <dbReference type="Proteomes" id="UP000019243"/>
    </source>
</evidence>
<dbReference type="RefSeq" id="WP_035312768.1">
    <property type="nucleotide sequence ID" value="NZ_AODH01000001.1"/>
</dbReference>
<dbReference type="GO" id="GO:0140359">
    <property type="term" value="F:ABC-type transporter activity"/>
    <property type="evidence" value="ECO:0007669"/>
    <property type="project" value="InterPro"/>
</dbReference>
<protein>
    <submittedName>
        <fullName evidence="7">ABC-type multidrug transport system, permease component</fullName>
    </submittedName>
</protein>
<comment type="caution">
    <text evidence="7">The sequence shown here is derived from an EMBL/GenBank/DDBJ whole genome shotgun (WGS) entry which is preliminary data.</text>
</comment>
<keyword evidence="8" id="KW-1185">Reference proteome</keyword>
<keyword evidence="3 5" id="KW-1133">Transmembrane helix</keyword>
<dbReference type="AlphaFoldDB" id="W7CRD7"/>
<comment type="subcellular location">
    <subcellularLocation>
        <location evidence="1">Membrane</location>
        <topology evidence="1">Multi-pass membrane protein</topology>
    </subcellularLocation>
</comment>
<keyword evidence="2 5" id="KW-0812">Transmembrane</keyword>
<feature type="transmembrane region" description="Helical" evidence="5">
    <location>
        <begin position="141"/>
        <end position="165"/>
    </location>
</feature>
<evidence type="ECO:0000256" key="2">
    <source>
        <dbReference type="ARBA" id="ARBA00022692"/>
    </source>
</evidence>
<organism evidence="7 8">
    <name type="scientific">Brochothrix campestris FSL F6-1037</name>
    <dbReference type="NCBI Taxonomy" id="1265861"/>
    <lineage>
        <taxon>Bacteria</taxon>
        <taxon>Bacillati</taxon>
        <taxon>Bacillota</taxon>
        <taxon>Bacilli</taxon>
        <taxon>Bacillales</taxon>
        <taxon>Listeriaceae</taxon>
        <taxon>Brochothrix</taxon>
    </lineage>
</organism>
<evidence type="ECO:0000256" key="5">
    <source>
        <dbReference type="SAM" id="Phobius"/>
    </source>
</evidence>
<dbReference type="InterPro" id="IPR013525">
    <property type="entry name" value="ABC2_TM"/>
</dbReference>
<reference evidence="7 8" key="1">
    <citation type="submission" date="2012-12" db="EMBL/GenBank/DDBJ databases">
        <title>Novel taxa of Listeriaceae from agricultural environments in the United States.</title>
        <authorList>
            <person name="den Bakker H.C."/>
            <person name="Allred A."/>
            <person name="Warchocki S."/>
            <person name="Wright E.M."/>
            <person name="Burrell A."/>
            <person name="Nightingale K.K."/>
            <person name="Kephart D."/>
            <person name="Wiedmann M."/>
        </authorList>
    </citation>
    <scope>NUCLEOTIDE SEQUENCE [LARGE SCALE GENOMIC DNA]</scope>
    <source>
        <strain evidence="7 8">FSL F6-1037</strain>
    </source>
</reference>
<keyword evidence="4 5" id="KW-0472">Membrane</keyword>
<feature type="transmembrane region" description="Helical" evidence="5">
    <location>
        <begin position="20"/>
        <end position="38"/>
    </location>
</feature>
<evidence type="ECO:0000256" key="1">
    <source>
        <dbReference type="ARBA" id="ARBA00004141"/>
    </source>
</evidence>
<dbReference type="STRING" id="1265861.BCAMP_00355"/>
<evidence type="ECO:0000256" key="3">
    <source>
        <dbReference type="ARBA" id="ARBA00022989"/>
    </source>
</evidence>
<evidence type="ECO:0000259" key="6">
    <source>
        <dbReference type="Pfam" id="PF01061"/>
    </source>
</evidence>
<accession>W7CRD7</accession>